<comment type="subcellular location">
    <subcellularLocation>
        <location evidence="5">Endoplasmic reticulum membrane</location>
        <topology evidence="5">Multi-pass membrane protein</topology>
    </subcellularLocation>
    <subcellularLocation>
        <location evidence="1">Membrane</location>
        <topology evidence="1">Multi-pass membrane protein</topology>
    </subcellularLocation>
</comment>
<dbReference type="GO" id="GO:0005789">
    <property type="term" value="C:endoplasmic reticulum membrane"/>
    <property type="evidence" value="ECO:0007669"/>
    <property type="project" value="UniProtKB-SubCell"/>
</dbReference>
<dbReference type="GO" id="GO:0006888">
    <property type="term" value="P:endoplasmic reticulum to Golgi vesicle-mediated transport"/>
    <property type="evidence" value="ECO:0007669"/>
    <property type="project" value="UniProtKB-UniRule"/>
</dbReference>
<comment type="caution">
    <text evidence="5">Lacks conserved residue(s) required for the propagation of feature annotation.</text>
</comment>
<dbReference type="AlphaFoldDB" id="A0A4P9XNE8"/>
<keyword evidence="3 5" id="KW-1133">Transmembrane helix</keyword>
<evidence type="ECO:0000256" key="3">
    <source>
        <dbReference type="ARBA" id="ARBA00022989"/>
    </source>
</evidence>
<comment type="function">
    <text evidence="5">May play a role in anterograde transport of membrane proteins from the endoplasmic reticulum to the Golgi.</text>
</comment>
<accession>A0A4P9XNE8</accession>
<evidence type="ECO:0000313" key="8">
    <source>
        <dbReference type="Proteomes" id="UP000271241"/>
    </source>
</evidence>
<keyword evidence="7" id="KW-0675">Receptor</keyword>
<dbReference type="InterPro" id="IPR008417">
    <property type="entry name" value="BAP29/BAP31"/>
</dbReference>
<keyword evidence="8" id="KW-1185">Reference proteome</keyword>
<keyword evidence="5" id="KW-0256">Endoplasmic reticulum</keyword>
<dbReference type="EMBL" id="KZ992713">
    <property type="protein sequence ID" value="RKP07483.1"/>
    <property type="molecule type" value="Genomic_DNA"/>
</dbReference>
<dbReference type="PANTHER" id="PTHR12701">
    <property type="entry name" value="BCR-ASSOCIATED PROTEIN, BAP"/>
    <property type="match status" value="1"/>
</dbReference>
<evidence type="ECO:0000256" key="1">
    <source>
        <dbReference type="ARBA" id="ARBA00004141"/>
    </source>
</evidence>
<protein>
    <recommendedName>
        <fullName evidence="5">Endoplasmic reticulum transmembrane protein</fullName>
    </recommendedName>
</protein>
<keyword evidence="5" id="KW-0813">Transport</keyword>
<keyword evidence="5" id="KW-0931">ER-Golgi transport</keyword>
<evidence type="ECO:0000256" key="2">
    <source>
        <dbReference type="ARBA" id="ARBA00022692"/>
    </source>
</evidence>
<organism evidence="7 8">
    <name type="scientific">Thamnocephalis sphaerospora</name>
    <dbReference type="NCBI Taxonomy" id="78915"/>
    <lineage>
        <taxon>Eukaryota</taxon>
        <taxon>Fungi</taxon>
        <taxon>Fungi incertae sedis</taxon>
        <taxon>Zoopagomycota</taxon>
        <taxon>Zoopagomycotina</taxon>
        <taxon>Zoopagomycetes</taxon>
        <taxon>Zoopagales</taxon>
        <taxon>Sigmoideomycetaceae</taxon>
        <taxon>Thamnocephalis</taxon>
    </lineage>
</organism>
<feature type="domain" description="BAP29/BAP31 transmembrane" evidence="6">
    <location>
        <begin position="1"/>
        <end position="120"/>
    </location>
</feature>
<proteinExistence type="inferred from homology"/>
<dbReference type="STRING" id="78915.A0A4P9XNE8"/>
<evidence type="ECO:0000256" key="4">
    <source>
        <dbReference type="ARBA" id="ARBA00023136"/>
    </source>
</evidence>
<dbReference type="GO" id="GO:0070973">
    <property type="term" value="P:protein localization to endoplasmic reticulum exit site"/>
    <property type="evidence" value="ECO:0007669"/>
    <property type="project" value="UniProtKB-UniRule"/>
</dbReference>
<keyword evidence="5" id="KW-0653">Protein transport</keyword>
<keyword evidence="2 5" id="KW-0812">Transmembrane</keyword>
<dbReference type="Pfam" id="PF05529">
    <property type="entry name" value="Bap31"/>
    <property type="match status" value="1"/>
</dbReference>
<feature type="transmembrane region" description="Helical" evidence="5">
    <location>
        <begin position="95"/>
        <end position="113"/>
    </location>
</feature>
<gene>
    <name evidence="7" type="ORF">THASP1DRAFT_24376</name>
</gene>
<dbReference type="GO" id="GO:0006886">
    <property type="term" value="P:intracellular protein transport"/>
    <property type="evidence" value="ECO:0007669"/>
    <property type="project" value="UniProtKB-UniRule"/>
</dbReference>
<evidence type="ECO:0000313" key="7">
    <source>
        <dbReference type="EMBL" id="RKP07483.1"/>
    </source>
</evidence>
<name>A0A4P9XNE8_9FUNG</name>
<evidence type="ECO:0000259" key="6">
    <source>
        <dbReference type="Pfam" id="PF05529"/>
    </source>
</evidence>
<comment type="similarity">
    <text evidence="5">Belongs to the BCAP29/BCAP31 family.</text>
</comment>
<dbReference type="InterPro" id="IPR040463">
    <property type="entry name" value="BAP29/BAP31_N"/>
</dbReference>
<evidence type="ECO:0000256" key="5">
    <source>
        <dbReference type="RuleBase" id="RU367026"/>
    </source>
</evidence>
<keyword evidence="4 5" id="KW-0472">Membrane</keyword>
<feature type="transmembrane region" description="Helical" evidence="5">
    <location>
        <begin position="35"/>
        <end position="55"/>
    </location>
</feature>
<dbReference type="PANTHER" id="PTHR12701:SF20">
    <property type="entry name" value="ENDOPLASMIC RETICULUM TRANSMEMBRANE PROTEIN"/>
    <property type="match status" value="1"/>
</dbReference>
<sequence length="146" mass="16134">MALYYSLVFGLLVTELPLPNTWRVKTLKFVSESQVVARVIHGIKIALAGVLILFVDAVNKMFNVGLEAEKIHEGKADLNAASVIHANKFYAQRNVYLTGFTLFMSFIITRTYVMILDLSSAAIHVTEPEVPVPPPTLSGTKSKKVE</sequence>
<dbReference type="OrthoDB" id="435607at2759"/>
<dbReference type="Proteomes" id="UP000271241">
    <property type="component" value="Unassembled WGS sequence"/>
</dbReference>
<reference evidence="8" key="1">
    <citation type="journal article" date="2018" name="Nat. Microbiol.">
        <title>Leveraging single-cell genomics to expand the fungal tree of life.</title>
        <authorList>
            <person name="Ahrendt S.R."/>
            <person name="Quandt C.A."/>
            <person name="Ciobanu D."/>
            <person name="Clum A."/>
            <person name="Salamov A."/>
            <person name="Andreopoulos B."/>
            <person name="Cheng J.F."/>
            <person name="Woyke T."/>
            <person name="Pelin A."/>
            <person name="Henrissat B."/>
            <person name="Reynolds N.K."/>
            <person name="Benny G.L."/>
            <person name="Smith M.E."/>
            <person name="James T.Y."/>
            <person name="Grigoriev I.V."/>
        </authorList>
    </citation>
    <scope>NUCLEOTIDE SEQUENCE [LARGE SCALE GENOMIC DNA]</scope>
    <source>
        <strain evidence="8">RSA 1356</strain>
    </source>
</reference>